<gene>
    <name evidence="1" type="ORF">O6H91_01G008000</name>
</gene>
<dbReference type="EMBL" id="CM055092">
    <property type="protein sequence ID" value="KAJ7567805.1"/>
    <property type="molecule type" value="Genomic_DNA"/>
</dbReference>
<comment type="caution">
    <text evidence="1">The sequence shown here is derived from an EMBL/GenBank/DDBJ whole genome shotgun (WGS) entry which is preliminary data.</text>
</comment>
<protein>
    <submittedName>
        <fullName evidence="1">Uncharacterized protein</fullName>
    </submittedName>
</protein>
<proteinExistence type="predicted"/>
<reference evidence="2" key="1">
    <citation type="journal article" date="2024" name="Proc. Natl. Acad. Sci. U.S.A.">
        <title>Extraordinary preservation of gene collinearity over three hundred million years revealed in homosporous lycophytes.</title>
        <authorList>
            <person name="Li C."/>
            <person name="Wickell D."/>
            <person name="Kuo L.Y."/>
            <person name="Chen X."/>
            <person name="Nie B."/>
            <person name="Liao X."/>
            <person name="Peng D."/>
            <person name="Ji J."/>
            <person name="Jenkins J."/>
            <person name="Williams M."/>
            <person name="Shu S."/>
            <person name="Plott C."/>
            <person name="Barry K."/>
            <person name="Rajasekar S."/>
            <person name="Grimwood J."/>
            <person name="Han X."/>
            <person name="Sun S."/>
            <person name="Hou Z."/>
            <person name="He W."/>
            <person name="Dai G."/>
            <person name="Sun C."/>
            <person name="Schmutz J."/>
            <person name="Leebens-Mack J.H."/>
            <person name="Li F.W."/>
            <person name="Wang L."/>
        </authorList>
    </citation>
    <scope>NUCLEOTIDE SEQUENCE [LARGE SCALE GENOMIC DNA]</scope>
    <source>
        <strain evidence="2">cv. PW_Plant_1</strain>
    </source>
</reference>
<accession>A0ACC2EN43</accession>
<evidence type="ECO:0000313" key="1">
    <source>
        <dbReference type="EMBL" id="KAJ7567805.1"/>
    </source>
</evidence>
<sequence length="708" mass="80144">MSGVGANLKMMFGAGNQPERQQTSPSRLDHSHLGHRRRKELSSIANVVVAKCGRILFLKPEELKKHFEEEVHVSAKEPSSYARNFLEYCCFRALSIATQVPDYLSDKEFRRLTFDIMIAWEAPAATNKPSIKNDQFVEGFEDDEEAEDSALFYSDLMPLLVGVESTVGRDAFVRLAPIVPQIADMITVHSQFEELTSLTGGRLPFPVYDNYIEEVDKAIRTMKTLKTPSLVSSLNLEKGEMIIDIDGTVTTQPVLQHISVSSWPGRLTLTDRALYFEATGIVSYDKAQKFDLSADSGHSVKPDLSGPWGARLFDKAIMYRSTTLSEPVVFEFPELTGHTRRDYWLAIIREIILTHQFIRTHHLEGISKSEALARAVLGIVRLKATREVLYMLPSKPERLLTFSSAEQLPGGDFVLQALAEKLCRVQPEALSFNDKLDRHESNRLCSSMAVTALSYCEMPELDKMGIPIAEVSIGELTPLEKVVLQSRNDSRRVELAQATIDGVKLEGIGKNIMVLQELVKPLSTFARWLQSIANWEQPIKTTMFCLLFSFIIYRDWVGYLIPLVLAFCAGWILWLRHTYTGNQDHEVVIPPSPSRSTLEQLMKLQQGLSQIEELVQKGNISLLKLRALVLSTLPQATDKVILILTGLALGLVILPLRIIVLIIFWEVLTNKMQMRRASSERFNRRLREWWYGIPVVPVRFLKSNEEQQ</sequence>
<evidence type="ECO:0000313" key="2">
    <source>
        <dbReference type="Proteomes" id="UP001162992"/>
    </source>
</evidence>
<organism evidence="1 2">
    <name type="scientific">Diphasiastrum complanatum</name>
    <name type="common">Issler's clubmoss</name>
    <name type="synonym">Lycopodium complanatum</name>
    <dbReference type="NCBI Taxonomy" id="34168"/>
    <lineage>
        <taxon>Eukaryota</taxon>
        <taxon>Viridiplantae</taxon>
        <taxon>Streptophyta</taxon>
        <taxon>Embryophyta</taxon>
        <taxon>Tracheophyta</taxon>
        <taxon>Lycopodiopsida</taxon>
        <taxon>Lycopodiales</taxon>
        <taxon>Lycopodiaceae</taxon>
        <taxon>Lycopodioideae</taxon>
        <taxon>Diphasiastrum</taxon>
    </lineage>
</organism>
<keyword evidence="2" id="KW-1185">Reference proteome</keyword>
<dbReference type="Proteomes" id="UP001162992">
    <property type="component" value="Chromosome 1"/>
</dbReference>
<name>A0ACC2EN43_DIPCM</name>